<keyword evidence="3" id="KW-1185">Reference proteome</keyword>
<dbReference type="PANTHER" id="PTHR47197">
    <property type="entry name" value="PROTEIN NIRF"/>
    <property type="match status" value="1"/>
</dbReference>
<dbReference type="Proteomes" id="UP001497493">
    <property type="component" value="Chromosome"/>
</dbReference>
<dbReference type="RefSeq" id="WP_348757705.1">
    <property type="nucleotide sequence ID" value="NZ_OZ026884.1"/>
</dbReference>
<proteinExistence type="predicted"/>
<protein>
    <submittedName>
        <fullName evidence="2">Multicopper oxidase type 3</fullName>
    </submittedName>
</protein>
<evidence type="ECO:0000313" key="3">
    <source>
        <dbReference type="Proteomes" id="UP001497493"/>
    </source>
</evidence>
<dbReference type="SUPFAM" id="SSF49503">
    <property type="entry name" value="Cupredoxins"/>
    <property type="match status" value="1"/>
</dbReference>
<dbReference type="InterPro" id="IPR008972">
    <property type="entry name" value="Cupredoxin"/>
</dbReference>
<dbReference type="Gene3D" id="2.130.10.10">
    <property type="entry name" value="YVTN repeat-like/Quinoprotein amine dehydrogenase"/>
    <property type="match status" value="2"/>
</dbReference>
<feature type="chain" id="PRO_5046533148" evidence="1">
    <location>
        <begin position="26"/>
        <end position="605"/>
    </location>
</feature>
<name>A0ABP1CCV9_9GAMM</name>
<organism evidence="2 3">
    <name type="scientific">Candidatus Methylocalor cossyra</name>
    <dbReference type="NCBI Taxonomy" id="3108543"/>
    <lineage>
        <taxon>Bacteria</taxon>
        <taxon>Pseudomonadati</taxon>
        <taxon>Pseudomonadota</taxon>
        <taxon>Gammaproteobacteria</taxon>
        <taxon>Methylococcales</taxon>
        <taxon>Methylococcaceae</taxon>
        <taxon>Candidatus Methylocalor</taxon>
    </lineage>
</organism>
<evidence type="ECO:0000256" key="1">
    <source>
        <dbReference type="SAM" id="SignalP"/>
    </source>
</evidence>
<dbReference type="Gene3D" id="2.60.40.420">
    <property type="entry name" value="Cupredoxins - blue copper proteins"/>
    <property type="match status" value="1"/>
</dbReference>
<sequence length="605" mass="64710">MYTSTKNASLLAALGLALASWSAEAADPEGVSLSVAGVMPSAALELTDEPGHWFKDPSDGDSLVVIKPGEAVLLKQTDSNTEHTITSLLWQPGARDFPVDQDQPSALSVTHTFEKPGLYVFTCKVHPYMFGAVVVDDPATEGLDLGSEVQLVNGAKVPTTSDIAKKLLRTYFVATTPALWRDYAKPNWEVHLPDLPVNLGGTVVKLSALNLSAPNKLFNPATPAIGEVWVNTQFESIKGKTKPGSATQIDGTSWALKKKVKGVEINMNNPHNMWTDETHRLIYQTEWFDKRMAVFDRETGKVYGTQTVGNSPSHVMSRHGTGVLYVAINNEDRLVKLSPGQHPTPQGSIHLGDKTGPHGHHVSHDGKYALTPNALKGTISIVELANEKVTEVPIGSVIPIAIWSDPPSKNAYVANFLGTPPLLSSLTLVDLENKKKVKDIDLAADYDPISGSVKGEATGLMPIQTPVSPDGKYVVTANTLSATITILDTATHKVVKSLPCEPGCHGVNFGLKKGGGYYAYVASKFANDLIVVDMDKLDIAGRILLSSANDADITDHNGMGGQGVLPLPLAEPGHLNDLMHLKGSGKLSPEVEGWLSLVVDSQKGS</sequence>
<reference evidence="2 3" key="1">
    <citation type="submission" date="2024-04" db="EMBL/GenBank/DDBJ databases">
        <authorList>
            <person name="Cremers G."/>
        </authorList>
    </citation>
    <scope>NUCLEOTIDE SEQUENCE [LARGE SCALE GENOMIC DNA]</scope>
    <source>
        <strain evidence="2">MeCH1-AG</strain>
    </source>
</reference>
<dbReference type="PANTHER" id="PTHR47197:SF3">
    <property type="entry name" value="DIHYDRO-HEME D1 DEHYDROGENASE"/>
    <property type="match status" value="1"/>
</dbReference>
<dbReference type="InterPro" id="IPR011045">
    <property type="entry name" value="N2O_reductase_N"/>
</dbReference>
<dbReference type="EMBL" id="OZ026884">
    <property type="protein sequence ID" value="CAL1241180.1"/>
    <property type="molecule type" value="Genomic_DNA"/>
</dbReference>
<evidence type="ECO:0000313" key="2">
    <source>
        <dbReference type="EMBL" id="CAL1241180.1"/>
    </source>
</evidence>
<gene>
    <name evidence="2" type="ORF">MECH1_V1_2404</name>
</gene>
<dbReference type="InterPro" id="IPR015943">
    <property type="entry name" value="WD40/YVTN_repeat-like_dom_sf"/>
</dbReference>
<dbReference type="InterPro" id="IPR051200">
    <property type="entry name" value="Host-pathogen_enzymatic-act"/>
</dbReference>
<feature type="signal peptide" evidence="1">
    <location>
        <begin position="1"/>
        <end position="25"/>
    </location>
</feature>
<keyword evidence="1" id="KW-0732">Signal</keyword>
<dbReference type="SUPFAM" id="SSF50974">
    <property type="entry name" value="Nitrous oxide reductase, N-terminal domain"/>
    <property type="match status" value="1"/>
</dbReference>
<accession>A0ABP1CCV9</accession>